<dbReference type="AlphaFoldDB" id="A0A371FFN4"/>
<gene>
    <name evidence="1" type="ORF">CR513_42797</name>
</gene>
<proteinExistence type="predicted"/>
<keyword evidence="2" id="KW-1185">Reference proteome</keyword>
<sequence>MANIEKSEVNSSSSVEYESMFDENLLKNKTHPYDKFGIRYDKKNDKSPIKRCYVCNSTEHVKQACIPMKRFKIIVKKSNLKGSKKIWYQNLNFFLLHISLVGKGMTSH</sequence>
<dbReference type="Proteomes" id="UP000257109">
    <property type="component" value="Unassembled WGS sequence"/>
</dbReference>
<dbReference type="EMBL" id="QJKJ01009275">
    <property type="protein sequence ID" value="RDX77134.1"/>
    <property type="molecule type" value="Genomic_DNA"/>
</dbReference>
<reference evidence="1" key="1">
    <citation type="submission" date="2018-05" db="EMBL/GenBank/DDBJ databases">
        <title>Draft genome of Mucuna pruriens seed.</title>
        <authorList>
            <person name="Nnadi N.E."/>
            <person name="Vos R."/>
            <person name="Hasami M.H."/>
            <person name="Devisetty U.K."/>
            <person name="Aguiy J.C."/>
        </authorList>
    </citation>
    <scope>NUCLEOTIDE SEQUENCE [LARGE SCALE GENOMIC DNA]</scope>
    <source>
        <strain evidence="1">JCA_2017</strain>
    </source>
</reference>
<protein>
    <submittedName>
        <fullName evidence="1">Uncharacterized protein</fullName>
    </submittedName>
</protein>
<comment type="caution">
    <text evidence="1">The sequence shown here is derived from an EMBL/GenBank/DDBJ whole genome shotgun (WGS) entry which is preliminary data.</text>
</comment>
<evidence type="ECO:0000313" key="2">
    <source>
        <dbReference type="Proteomes" id="UP000257109"/>
    </source>
</evidence>
<organism evidence="1 2">
    <name type="scientific">Mucuna pruriens</name>
    <name type="common">Velvet bean</name>
    <name type="synonym">Dolichos pruriens</name>
    <dbReference type="NCBI Taxonomy" id="157652"/>
    <lineage>
        <taxon>Eukaryota</taxon>
        <taxon>Viridiplantae</taxon>
        <taxon>Streptophyta</taxon>
        <taxon>Embryophyta</taxon>
        <taxon>Tracheophyta</taxon>
        <taxon>Spermatophyta</taxon>
        <taxon>Magnoliopsida</taxon>
        <taxon>eudicotyledons</taxon>
        <taxon>Gunneridae</taxon>
        <taxon>Pentapetalae</taxon>
        <taxon>rosids</taxon>
        <taxon>fabids</taxon>
        <taxon>Fabales</taxon>
        <taxon>Fabaceae</taxon>
        <taxon>Papilionoideae</taxon>
        <taxon>50 kb inversion clade</taxon>
        <taxon>NPAAA clade</taxon>
        <taxon>indigoferoid/millettioid clade</taxon>
        <taxon>Phaseoleae</taxon>
        <taxon>Mucuna</taxon>
    </lineage>
</organism>
<name>A0A371FFN4_MUCPR</name>
<evidence type="ECO:0000313" key="1">
    <source>
        <dbReference type="EMBL" id="RDX77134.1"/>
    </source>
</evidence>
<feature type="non-terminal residue" evidence="1">
    <location>
        <position position="1"/>
    </location>
</feature>
<accession>A0A371FFN4</accession>